<dbReference type="Pfam" id="PF08281">
    <property type="entry name" value="Sigma70_r4_2"/>
    <property type="match status" value="1"/>
</dbReference>
<dbReference type="GO" id="GO:0003677">
    <property type="term" value="F:DNA binding"/>
    <property type="evidence" value="ECO:0007669"/>
    <property type="project" value="InterPro"/>
</dbReference>
<dbReference type="Gene3D" id="1.10.10.10">
    <property type="entry name" value="Winged helix-like DNA-binding domain superfamily/Winged helix DNA-binding domain"/>
    <property type="match status" value="1"/>
</dbReference>
<evidence type="ECO:0000259" key="6">
    <source>
        <dbReference type="Pfam" id="PF08281"/>
    </source>
</evidence>
<dbReference type="CDD" id="cd06171">
    <property type="entry name" value="Sigma70_r4"/>
    <property type="match status" value="1"/>
</dbReference>
<sequence length="174" mass="20526">MKDRNIVLVKKAIKGNSKALELLLQKHYEQLYRTAYLYVQNKEDSLDIVQETAYQAFRSIKSLKKPEYFMTWLTKIVIHCAMNHYRQRKDVIPLTDEILSKQTLPSTEPAYELMDAIKELKESFRTTLILFYYHDYSIKMISEVMELPEGTVKTNLSRGKQALRKCLKEEMIHG</sequence>
<reference evidence="8" key="1">
    <citation type="submission" date="2018-10" db="EMBL/GenBank/DDBJ databases">
        <title>FDA dAtabase for Regulatory Grade micrObial Sequences (FDA-ARGOS): Supporting development and validation of Infectious Disease Dx tests.</title>
        <authorList>
            <person name="Minogue T."/>
            <person name="Wolcott M."/>
            <person name="Wasieloski L."/>
            <person name="Aguilar W."/>
            <person name="Moore D."/>
            <person name="Tallon L."/>
            <person name="Sadzewicz L."/>
            <person name="Sengamalay N."/>
            <person name="Ott S."/>
            <person name="Godinez A."/>
            <person name="Nagaraj S."/>
            <person name="Vavikolanu K."/>
            <person name="Vyas G."/>
            <person name="Nadendla S."/>
            <person name="George J."/>
            <person name="Sichtig H."/>
        </authorList>
    </citation>
    <scope>NUCLEOTIDE SEQUENCE [LARGE SCALE GENOMIC DNA]</scope>
    <source>
        <strain evidence="8">FDAARGOS_343</strain>
    </source>
</reference>
<keyword evidence="2" id="KW-0805">Transcription regulation</keyword>
<gene>
    <name evidence="7" type="ORF">CEQ21_13710</name>
</gene>
<keyword evidence="3" id="KW-0731">Sigma factor</keyword>
<proteinExistence type="inferred from homology"/>
<dbReference type="NCBIfam" id="TIGR02937">
    <property type="entry name" value="sigma70-ECF"/>
    <property type="match status" value="1"/>
</dbReference>
<dbReference type="Pfam" id="PF04542">
    <property type="entry name" value="Sigma70_r2"/>
    <property type="match status" value="1"/>
</dbReference>
<organism evidence="7 8">
    <name type="scientific">Niallia circulans</name>
    <name type="common">Bacillus circulans</name>
    <dbReference type="NCBI Taxonomy" id="1397"/>
    <lineage>
        <taxon>Bacteria</taxon>
        <taxon>Bacillati</taxon>
        <taxon>Bacillota</taxon>
        <taxon>Bacilli</taxon>
        <taxon>Bacillales</taxon>
        <taxon>Bacillaceae</taxon>
        <taxon>Niallia</taxon>
    </lineage>
</organism>
<dbReference type="EMBL" id="RIBP01000004">
    <property type="protein sequence ID" value="TRZ36574.1"/>
    <property type="molecule type" value="Genomic_DNA"/>
</dbReference>
<comment type="similarity">
    <text evidence="1">Belongs to the sigma-70 factor family. ECF subfamily.</text>
</comment>
<dbReference type="NCBIfam" id="TIGR02954">
    <property type="entry name" value="Sig70_famx3"/>
    <property type="match status" value="1"/>
</dbReference>
<dbReference type="SUPFAM" id="SSF88659">
    <property type="entry name" value="Sigma3 and sigma4 domains of RNA polymerase sigma factors"/>
    <property type="match status" value="1"/>
</dbReference>
<evidence type="ECO:0000256" key="2">
    <source>
        <dbReference type="ARBA" id="ARBA00023015"/>
    </source>
</evidence>
<protein>
    <submittedName>
        <fullName evidence="7">Sigma-70 family RNA polymerase sigma factor</fullName>
    </submittedName>
</protein>
<keyword evidence="4" id="KW-0804">Transcription</keyword>
<feature type="domain" description="RNA polymerase sigma factor 70 region 4 type 2" evidence="6">
    <location>
        <begin position="112"/>
        <end position="163"/>
    </location>
</feature>
<evidence type="ECO:0000256" key="3">
    <source>
        <dbReference type="ARBA" id="ARBA00023082"/>
    </source>
</evidence>
<dbReference type="RefSeq" id="WP_185764992.1">
    <property type="nucleotide sequence ID" value="NZ_RIBP01000004.1"/>
</dbReference>
<dbReference type="Proteomes" id="UP000319837">
    <property type="component" value="Unassembled WGS sequence"/>
</dbReference>
<accession>A0A553SHW6</accession>
<comment type="caution">
    <text evidence="7">The sequence shown here is derived from an EMBL/GenBank/DDBJ whole genome shotgun (WGS) entry which is preliminary data.</text>
</comment>
<dbReference type="InterPro" id="IPR013324">
    <property type="entry name" value="RNA_pol_sigma_r3/r4-like"/>
</dbReference>
<dbReference type="InterPro" id="IPR039425">
    <property type="entry name" value="RNA_pol_sigma-70-like"/>
</dbReference>
<evidence type="ECO:0000313" key="8">
    <source>
        <dbReference type="Proteomes" id="UP000319837"/>
    </source>
</evidence>
<evidence type="ECO:0000256" key="1">
    <source>
        <dbReference type="ARBA" id="ARBA00010641"/>
    </source>
</evidence>
<dbReference type="GO" id="GO:0016987">
    <property type="term" value="F:sigma factor activity"/>
    <property type="evidence" value="ECO:0007669"/>
    <property type="project" value="UniProtKB-KW"/>
</dbReference>
<dbReference type="InterPro" id="IPR014284">
    <property type="entry name" value="RNA_pol_sigma-70_dom"/>
</dbReference>
<dbReference type="PANTHER" id="PTHR43133:SF51">
    <property type="entry name" value="RNA POLYMERASE SIGMA FACTOR"/>
    <property type="match status" value="1"/>
</dbReference>
<dbReference type="GO" id="GO:0006352">
    <property type="term" value="P:DNA-templated transcription initiation"/>
    <property type="evidence" value="ECO:0007669"/>
    <property type="project" value="InterPro"/>
</dbReference>
<dbReference type="AlphaFoldDB" id="A0A553SHW6"/>
<evidence type="ECO:0000259" key="5">
    <source>
        <dbReference type="Pfam" id="PF04542"/>
    </source>
</evidence>
<dbReference type="PANTHER" id="PTHR43133">
    <property type="entry name" value="RNA POLYMERASE ECF-TYPE SIGMA FACTO"/>
    <property type="match status" value="1"/>
</dbReference>
<dbReference type="InterPro" id="IPR013249">
    <property type="entry name" value="RNA_pol_sigma70_r4_t2"/>
</dbReference>
<evidence type="ECO:0000256" key="4">
    <source>
        <dbReference type="ARBA" id="ARBA00023163"/>
    </source>
</evidence>
<dbReference type="SUPFAM" id="SSF88946">
    <property type="entry name" value="Sigma2 domain of RNA polymerase sigma factors"/>
    <property type="match status" value="1"/>
</dbReference>
<name>A0A553SHW6_NIACI</name>
<evidence type="ECO:0000313" key="7">
    <source>
        <dbReference type="EMBL" id="TRZ36574.1"/>
    </source>
</evidence>
<dbReference type="InterPro" id="IPR014300">
    <property type="entry name" value="RNA_pol_sigma-V"/>
</dbReference>
<dbReference type="InterPro" id="IPR007627">
    <property type="entry name" value="RNA_pol_sigma70_r2"/>
</dbReference>
<dbReference type="Gene3D" id="1.10.1740.10">
    <property type="match status" value="1"/>
</dbReference>
<feature type="domain" description="RNA polymerase sigma-70 region 2" evidence="5">
    <location>
        <begin position="23"/>
        <end position="89"/>
    </location>
</feature>
<dbReference type="InterPro" id="IPR036388">
    <property type="entry name" value="WH-like_DNA-bd_sf"/>
</dbReference>
<dbReference type="InterPro" id="IPR013325">
    <property type="entry name" value="RNA_pol_sigma_r2"/>
</dbReference>